<proteinExistence type="predicted"/>
<dbReference type="EMBL" id="JAVRRA010008530">
    <property type="protein sequence ID" value="KAK5256442.1"/>
    <property type="molecule type" value="Genomic_DNA"/>
</dbReference>
<evidence type="ECO:0000313" key="3">
    <source>
        <dbReference type="Proteomes" id="UP001357485"/>
    </source>
</evidence>
<name>A0ABR0LY14_9PEZI</name>
<evidence type="ECO:0000256" key="1">
    <source>
        <dbReference type="SAM" id="MobiDB-lite"/>
    </source>
</evidence>
<accession>A0ABR0LY14</accession>
<feature type="compositionally biased region" description="Basic and acidic residues" evidence="1">
    <location>
        <begin position="632"/>
        <end position="642"/>
    </location>
</feature>
<feature type="region of interest" description="Disordered" evidence="1">
    <location>
        <begin position="610"/>
        <end position="642"/>
    </location>
</feature>
<dbReference type="Proteomes" id="UP001357485">
    <property type="component" value="Unassembled WGS sequence"/>
</dbReference>
<reference evidence="2 3" key="1">
    <citation type="submission" date="2023-08" db="EMBL/GenBank/DDBJ databases">
        <title>Black Yeasts Isolated from many extreme environments.</title>
        <authorList>
            <person name="Coleine C."/>
            <person name="Stajich J.E."/>
            <person name="Selbmann L."/>
        </authorList>
    </citation>
    <scope>NUCLEOTIDE SEQUENCE [LARGE SCALE GENOMIC DNA]</scope>
    <source>
        <strain evidence="2 3">CCFEE 536</strain>
    </source>
</reference>
<keyword evidence="3" id="KW-1185">Reference proteome</keyword>
<gene>
    <name evidence="2" type="ORF">LTR16_003262</name>
</gene>
<sequence>MLKLDRVVSFDGSEIQRDVDIDESDIVQVNPFDRDPDEEDYEGWTGNEGCNATHWYRDTVLVVAPHQYKIDLALDAIKHDRSKVVILIDNVTSKFVSEPSRTEGELFRLCEAIVETNEARRKEHNRPSGSAYGYHYKTYFSDDAVGKVMNSVVLLDRAKMGSLFERAASCVKEMVPLEVYGGLREALRQHGFVALREGLTVAISHTPTVHGRLAALDALAPDFSLQLSKSSASNGTVRPTASIPIEPVLKVTNASGPQIGGNIHASVDGMIPSDWIAARVDETLRLDYELTKKDGVALADFVGKHADNTWLFQEILPYVKKHTERTPFVMAFLIHLYEQVESEKLTRDVTTNVFRDVLFSMAADFTLEEKAESNKRQQTTYYSSSPAFYEPPNHPIEGSDLGTLLGQCISLGLTNEVEMLLDNTASQLNNISESSVNYITFPLLKQLLHVWKEGGVDLANPAYETFFQRVIATKIMRCVKMEPVMPADWSQRPQGCGCEDRRKLDRFLTSPTAKFERFAIKESRRKHLERQLNSCSNFSRTTDRGRSPYSLVITKSRGGWRGEHQAWETRFRNTARTLRSLGDDEMKQLLAGRWEEFMELRAVKSSTTPAVSGITPLAPKRNTQRVGPAPKFKRDVVDLTDD</sequence>
<protein>
    <submittedName>
        <fullName evidence="2">Uncharacterized protein</fullName>
    </submittedName>
</protein>
<comment type="caution">
    <text evidence="2">The sequence shown here is derived from an EMBL/GenBank/DDBJ whole genome shotgun (WGS) entry which is preliminary data.</text>
</comment>
<organism evidence="2 3">
    <name type="scientific">Cryomyces antarcticus</name>
    <dbReference type="NCBI Taxonomy" id="329879"/>
    <lineage>
        <taxon>Eukaryota</taxon>
        <taxon>Fungi</taxon>
        <taxon>Dikarya</taxon>
        <taxon>Ascomycota</taxon>
        <taxon>Pezizomycotina</taxon>
        <taxon>Dothideomycetes</taxon>
        <taxon>Dothideomycetes incertae sedis</taxon>
        <taxon>Cryomyces</taxon>
    </lineage>
</organism>
<evidence type="ECO:0000313" key="2">
    <source>
        <dbReference type="EMBL" id="KAK5256442.1"/>
    </source>
</evidence>